<name>A0AA97P862_PYRO3</name>
<evidence type="ECO:0000256" key="1">
    <source>
        <dbReference type="SAM" id="MobiDB-lite"/>
    </source>
</evidence>
<reference evidence="2" key="1">
    <citation type="journal article" date="2012" name="PLoS Genet.">
        <title>Comparative analysis of the genomes of two field isolates of the rice blast fungus Magnaporthe oryzae.</title>
        <authorList>
            <person name="Xue M."/>
            <person name="Yang J."/>
            <person name="Li Z."/>
            <person name="Hu S."/>
            <person name="Yao N."/>
            <person name="Dean R.A."/>
            <person name="Zhao W."/>
            <person name="Shen M."/>
            <person name="Zhang H."/>
            <person name="Li C."/>
            <person name="Liu L."/>
            <person name="Cao L."/>
            <person name="Xu X."/>
            <person name="Xing Y."/>
            <person name="Hsiang T."/>
            <person name="Zhang Z."/>
            <person name="Xu J.R."/>
            <person name="Peng Y.L."/>
        </authorList>
    </citation>
    <scope>NUCLEOTIDE SEQUENCE</scope>
    <source>
        <strain evidence="2">Y34</strain>
    </source>
</reference>
<organism evidence="2">
    <name type="scientific">Pyricularia oryzae (strain Y34)</name>
    <name type="common">Rice blast fungus</name>
    <name type="synonym">Magnaporthe oryzae</name>
    <dbReference type="NCBI Taxonomy" id="1143189"/>
    <lineage>
        <taxon>Eukaryota</taxon>
        <taxon>Fungi</taxon>
        <taxon>Dikarya</taxon>
        <taxon>Ascomycota</taxon>
        <taxon>Pezizomycotina</taxon>
        <taxon>Sordariomycetes</taxon>
        <taxon>Sordariomycetidae</taxon>
        <taxon>Magnaporthales</taxon>
        <taxon>Pyriculariaceae</taxon>
        <taxon>Pyricularia</taxon>
    </lineage>
</organism>
<accession>A0AA97P862</accession>
<dbReference type="AlphaFoldDB" id="A0AA97P862"/>
<evidence type="ECO:0000313" key="2">
    <source>
        <dbReference type="EMBL" id="ELQ43835.1"/>
    </source>
</evidence>
<gene>
    <name evidence="2" type="ORF">OOU_Y34scaffold00126g38</name>
</gene>
<feature type="compositionally biased region" description="Polar residues" evidence="1">
    <location>
        <begin position="15"/>
        <end position="26"/>
    </location>
</feature>
<feature type="region of interest" description="Disordered" evidence="1">
    <location>
        <begin position="1"/>
        <end position="29"/>
    </location>
</feature>
<sequence>MERKSLPRMHKAGVQSRSGTWRTQAANGRHDQNWDLKGVARCGDSAFRRARVNVSASERLSTRKPTLLGAKNSRWRIIVLEIGGIQCAGLLCFGI</sequence>
<proteinExistence type="predicted"/>
<feature type="compositionally biased region" description="Basic residues" evidence="1">
    <location>
        <begin position="1"/>
        <end position="11"/>
    </location>
</feature>
<dbReference type="Proteomes" id="UP000011086">
    <property type="component" value="Unassembled WGS sequence"/>
</dbReference>
<protein>
    <submittedName>
        <fullName evidence="2">Uncharacterized protein</fullName>
    </submittedName>
</protein>
<dbReference type="EMBL" id="JH793916">
    <property type="protein sequence ID" value="ELQ43835.1"/>
    <property type="molecule type" value="Genomic_DNA"/>
</dbReference>